<reference evidence="1" key="2">
    <citation type="submission" date="2020-09" db="EMBL/GenBank/DDBJ databases">
        <authorList>
            <person name="Sun Q."/>
            <person name="Ohkuma M."/>
        </authorList>
    </citation>
    <scope>NUCLEOTIDE SEQUENCE</scope>
    <source>
        <strain evidence="1">JCM 3051</strain>
    </source>
</reference>
<dbReference type="EMBL" id="BMPT01000001">
    <property type="protein sequence ID" value="GGM09407.1"/>
    <property type="molecule type" value="Genomic_DNA"/>
</dbReference>
<reference evidence="1" key="1">
    <citation type="journal article" date="2014" name="Int. J. Syst. Evol. Microbiol.">
        <title>Complete genome sequence of Corynebacterium casei LMG S-19264T (=DSM 44701T), isolated from a smear-ripened cheese.</title>
        <authorList>
            <consortium name="US DOE Joint Genome Institute (JGI-PGF)"/>
            <person name="Walter F."/>
            <person name="Albersmeier A."/>
            <person name="Kalinowski J."/>
            <person name="Ruckert C."/>
        </authorList>
    </citation>
    <scope>NUCLEOTIDE SEQUENCE</scope>
    <source>
        <strain evidence="1">JCM 3051</strain>
    </source>
</reference>
<gene>
    <name evidence="1" type="ORF">GCM10010102_01500</name>
</gene>
<name>A0A8H9L0N9_9MICO</name>
<proteinExistence type="predicted"/>
<comment type="caution">
    <text evidence="1">The sequence shown here is derived from an EMBL/GenBank/DDBJ whole genome shotgun (WGS) entry which is preliminary data.</text>
</comment>
<accession>A0A8H9L0N9</accession>
<keyword evidence="2" id="KW-1185">Reference proteome</keyword>
<evidence type="ECO:0000313" key="2">
    <source>
        <dbReference type="Proteomes" id="UP000655589"/>
    </source>
</evidence>
<protein>
    <submittedName>
        <fullName evidence="1">Uncharacterized protein</fullName>
    </submittedName>
</protein>
<dbReference type="AlphaFoldDB" id="A0A8H9L0N9"/>
<evidence type="ECO:0000313" key="1">
    <source>
        <dbReference type="EMBL" id="GGM09407.1"/>
    </source>
</evidence>
<organism evidence="1 2">
    <name type="scientific">Promicromonospora citrea</name>
    <dbReference type="NCBI Taxonomy" id="43677"/>
    <lineage>
        <taxon>Bacteria</taxon>
        <taxon>Bacillati</taxon>
        <taxon>Actinomycetota</taxon>
        <taxon>Actinomycetes</taxon>
        <taxon>Micrococcales</taxon>
        <taxon>Promicromonosporaceae</taxon>
        <taxon>Promicromonospora</taxon>
    </lineage>
</organism>
<dbReference type="RefSeq" id="WP_171106659.1">
    <property type="nucleotide sequence ID" value="NZ_BMPT01000001.1"/>
</dbReference>
<sequence length="88" mass="10059">MSETTTITIARATRQRLGRVTFNGKPLKTADETVAALIEEHERRQFWEAMDAIDPDEYEAQAREEGVWPAEGEYADEEQMIRAQETTA</sequence>
<dbReference type="Proteomes" id="UP000655589">
    <property type="component" value="Unassembled WGS sequence"/>
</dbReference>